<protein>
    <recommendedName>
        <fullName evidence="4">ABC transporter permease</fullName>
    </recommendedName>
</protein>
<keyword evidence="3" id="KW-1185">Reference proteome</keyword>
<accession>A0ABU3BTV0</accession>
<evidence type="ECO:0000256" key="1">
    <source>
        <dbReference type="SAM" id="Phobius"/>
    </source>
</evidence>
<keyword evidence="1" id="KW-0812">Transmembrane</keyword>
<gene>
    <name evidence="2" type="ORF">RM540_13235</name>
</gene>
<keyword evidence="1" id="KW-0472">Membrane</keyword>
<evidence type="ECO:0008006" key="4">
    <source>
        <dbReference type="Google" id="ProtNLM"/>
    </source>
</evidence>
<dbReference type="Proteomes" id="UP001267426">
    <property type="component" value="Unassembled WGS sequence"/>
</dbReference>
<keyword evidence="1" id="KW-1133">Transmembrane helix</keyword>
<feature type="transmembrane region" description="Helical" evidence="1">
    <location>
        <begin position="21"/>
        <end position="43"/>
    </location>
</feature>
<dbReference type="RefSeq" id="WP_311664872.1">
    <property type="nucleotide sequence ID" value="NZ_JAVRHT010000035.1"/>
</dbReference>
<name>A0ABU3BTV0_9BACT</name>
<sequence>MKEDVPTYLARRARRERTLSRVIPAVLLVVLIVFVVVVLHYVMGHGPLSPWLPGQ</sequence>
<proteinExistence type="predicted"/>
<evidence type="ECO:0000313" key="2">
    <source>
        <dbReference type="EMBL" id="MDT0632718.1"/>
    </source>
</evidence>
<organism evidence="2 3">
    <name type="scientific">Rubrivirga litoralis</name>
    <dbReference type="NCBI Taxonomy" id="3075598"/>
    <lineage>
        <taxon>Bacteria</taxon>
        <taxon>Pseudomonadati</taxon>
        <taxon>Rhodothermota</taxon>
        <taxon>Rhodothermia</taxon>
        <taxon>Rhodothermales</taxon>
        <taxon>Rubricoccaceae</taxon>
        <taxon>Rubrivirga</taxon>
    </lineage>
</organism>
<dbReference type="EMBL" id="JAVRHT010000035">
    <property type="protein sequence ID" value="MDT0632718.1"/>
    <property type="molecule type" value="Genomic_DNA"/>
</dbReference>
<evidence type="ECO:0000313" key="3">
    <source>
        <dbReference type="Proteomes" id="UP001267426"/>
    </source>
</evidence>
<comment type="caution">
    <text evidence="2">The sequence shown here is derived from an EMBL/GenBank/DDBJ whole genome shotgun (WGS) entry which is preliminary data.</text>
</comment>
<reference evidence="2 3" key="1">
    <citation type="submission" date="2023-09" db="EMBL/GenBank/DDBJ databases">
        <authorList>
            <person name="Rey-Velasco X."/>
        </authorList>
    </citation>
    <scope>NUCLEOTIDE SEQUENCE [LARGE SCALE GENOMIC DNA]</scope>
    <source>
        <strain evidence="2 3">F394</strain>
    </source>
</reference>